<evidence type="ECO:0000256" key="10">
    <source>
        <dbReference type="RuleBase" id="RU000682"/>
    </source>
</evidence>
<evidence type="ECO:0000259" key="11">
    <source>
        <dbReference type="PROSITE" id="PS50071"/>
    </source>
</evidence>
<dbReference type="InterPro" id="IPR050453">
    <property type="entry name" value="LIM_Homeobox_TF"/>
</dbReference>
<evidence type="ECO:0000256" key="9">
    <source>
        <dbReference type="PROSITE-ProRule" id="PRU00108"/>
    </source>
</evidence>
<dbReference type="InterPro" id="IPR009057">
    <property type="entry name" value="Homeodomain-like_sf"/>
</dbReference>
<keyword evidence="3" id="KW-0677">Repeat</keyword>
<evidence type="ECO:0000313" key="13">
    <source>
        <dbReference type="Proteomes" id="UP000699462"/>
    </source>
</evidence>
<dbReference type="EMBL" id="JTDF01009143">
    <property type="protein sequence ID" value="KAF8564276.1"/>
    <property type="molecule type" value="Genomic_DNA"/>
</dbReference>
<dbReference type="PANTHER" id="PTHR24208:SF166">
    <property type="entry name" value="LIM HOMEOBOX TRANSCRIPTION FACTOR 1 ALPHA, ISOFORM B"/>
    <property type="match status" value="1"/>
</dbReference>
<dbReference type="PANTHER" id="PTHR24208">
    <property type="entry name" value="LIM/HOMEOBOX PROTEIN LHX"/>
    <property type="match status" value="1"/>
</dbReference>
<dbReference type="CDD" id="cd00086">
    <property type="entry name" value="homeodomain"/>
    <property type="match status" value="1"/>
</dbReference>
<keyword evidence="2" id="KW-0479">Metal-binding</keyword>
<dbReference type="GO" id="GO:0046872">
    <property type="term" value="F:metal ion binding"/>
    <property type="evidence" value="ECO:0007669"/>
    <property type="project" value="UniProtKB-KW"/>
</dbReference>
<evidence type="ECO:0000256" key="3">
    <source>
        <dbReference type="ARBA" id="ARBA00022737"/>
    </source>
</evidence>
<dbReference type="OrthoDB" id="6159439at2759"/>
<dbReference type="PROSITE" id="PS00027">
    <property type="entry name" value="HOMEOBOX_1"/>
    <property type="match status" value="1"/>
</dbReference>
<dbReference type="InterPro" id="IPR001781">
    <property type="entry name" value="Znf_LIM"/>
</dbReference>
<dbReference type="Pfam" id="PF00046">
    <property type="entry name" value="Homeodomain"/>
    <property type="match status" value="1"/>
</dbReference>
<feature type="domain" description="Homeobox" evidence="11">
    <location>
        <begin position="195"/>
        <end position="255"/>
    </location>
</feature>
<dbReference type="GO" id="GO:0000981">
    <property type="term" value="F:DNA-binding transcription factor activity, RNA polymerase II-specific"/>
    <property type="evidence" value="ECO:0007669"/>
    <property type="project" value="InterPro"/>
</dbReference>
<dbReference type="GO" id="GO:0030182">
    <property type="term" value="P:neuron differentiation"/>
    <property type="evidence" value="ECO:0007669"/>
    <property type="project" value="TreeGrafter"/>
</dbReference>
<comment type="subcellular location">
    <subcellularLocation>
        <location evidence="1 9 10">Nucleus</location>
    </subcellularLocation>
</comment>
<evidence type="ECO:0000256" key="7">
    <source>
        <dbReference type="ARBA" id="ARBA00023155"/>
    </source>
</evidence>
<keyword evidence="6 9" id="KW-0238">DNA-binding</keyword>
<comment type="caution">
    <text evidence="12">The sequence shown here is derived from an EMBL/GenBank/DDBJ whole genome shotgun (WGS) entry which is preliminary data.</text>
</comment>
<evidence type="ECO:0000313" key="12">
    <source>
        <dbReference type="EMBL" id="KAF8564276.1"/>
    </source>
</evidence>
<dbReference type="GO" id="GO:0000977">
    <property type="term" value="F:RNA polymerase II transcription regulatory region sequence-specific DNA binding"/>
    <property type="evidence" value="ECO:0007669"/>
    <property type="project" value="TreeGrafter"/>
</dbReference>
<evidence type="ECO:0000256" key="2">
    <source>
        <dbReference type="ARBA" id="ARBA00022723"/>
    </source>
</evidence>
<dbReference type="Gene3D" id="2.10.110.10">
    <property type="entry name" value="Cysteine Rich Protein"/>
    <property type="match status" value="1"/>
</dbReference>
<accession>A0A8T0DA93</accession>
<dbReference type="InterPro" id="IPR001356">
    <property type="entry name" value="HD"/>
</dbReference>
<proteinExistence type="predicted"/>
<evidence type="ECO:0000256" key="4">
    <source>
        <dbReference type="ARBA" id="ARBA00022833"/>
    </source>
</evidence>
<organism evidence="12 13">
    <name type="scientific">Paragonimus westermani</name>
    <dbReference type="NCBI Taxonomy" id="34504"/>
    <lineage>
        <taxon>Eukaryota</taxon>
        <taxon>Metazoa</taxon>
        <taxon>Spiralia</taxon>
        <taxon>Lophotrochozoa</taxon>
        <taxon>Platyhelminthes</taxon>
        <taxon>Trematoda</taxon>
        <taxon>Digenea</taxon>
        <taxon>Plagiorchiida</taxon>
        <taxon>Troglotremata</taxon>
        <taxon>Troglotrematidae</taxon>
        <taxon>Paragonimus</taxon>
    </lineage>
</organism>
<reference evidence="12 13" key="1">
    <citation type="submission" date="2019-07" db="EMBL/GenBank/DDBJ databases">
        <title>Annotation for the trematode Paragonimus westermani.</title>
        <authorList>
            <person name="Choi Y.-J."/>
        </authorList>
    </citation>
    <scope>NUCLEOTIDE SEQUENCE [LARGE SCALE GENOMIC DNA]</scope>
    <source>
        <strain evidence="12">180907_Pwestermani</strain>
    </source>
</reference>
<dbReference type="SUPFAM" id="SSF46689">
    <property type="entry name" value="Homeodomain-like"/>
    <property type="match status" value="1"/>
</dbReference>
<keyword evidence="7 9" id="KW-0371">Homeobox</keyword>
<dbReference type="AlphaFoldDB" id="A0A8T0DA93"/>
<dbReference type="CDD" id="cd08368">
    <property type="entry name" value="LIM"/>
    <property type="match status" value="1"/>
</dbReference>
<keyword evidence="5" id="KW-0440">LIM domain</keyword>
<protein>
    <recommendedName>
        <fullName evidence="11">Homeobox domain-containing protein</fullName>
    </recommendedName>
</protein>
<dbReference type="Gene3D" id="1.10.10.60">
    <property type="entry name" value="Homeodomain-like"/>
    <property type="match status" value="1"/>
</dbReference>
<evidence type="ECO:0000256" key="5">
    <source>
        <dbReference type="ARBA" id="ARBA00023038"/>
    </source>
</evidence>
<dbReference type="Proteomes" id="UP000699462">
    <property type="component" value="Unassembled WGS sequence"/>
</dbReference>
<dbReference type="InterPro" id="IPR017970">
    <property type="entry name" value="Homeobox_CS"/>
</dbReference>
<dbReference type="Pfam" id="PF00412">
    <property type="entry name" value="LIM"/>
    <property type="match status" value="1"/>
</dbReference>
<evidence type="ECO:0000256" key="8">
    <source>
        <dbReference type="ARBA" id="ARBA00023242"/>
    </source>
</evidence>
<dbReference type="SMART" id="SM00389">
    <property type="entry name" value="HOX"/>
    <property type="match status" value="1"/>
</dbReference>
<name>A0A8T0DA93_9TREM</name>
<keyword evidence="8 9" id="KW-0539">Nucleus</keyword>
<evidence type="ECO:0000256" key="6">
    <source>
        <dbReference type="ARBA" id="ARBA00023125"/>
    </source>
</evidence>
<dbReference type="GO" id="GO:0005634">
    <property type="term" value="C:nucleus"/>
    <property type="evidence" value="ECO:0007669"/>
    <property type="project" value="UniProtKB-SubCell"/>
</dbReference>
<gene>
    <name evidence="12" type="ORF">P879_05804</name>
</gene>
<dbReference type="SMART" id="SM00132">
    <property type="entry name" value="LIM"/>
    <property type="match status" value="1"/>
</dbReference>
<evidence type="ECO:0000256" key="1">
    <source>
        <dbReference type="ARBA" id="ARBA00004123"/>
    </source>
</evidence>
<sequence length="255" mass="29140">MDDTTEVTENEHNQTYENLYFHEFCFICCECGRPLGPGELYTVRGRLPLCLMDYRKQVDAELGFGFGRLTNEFGLVHSGIPVPTDRMRGSTTTHIPSSALDYLTIVNLMKSSDTEQYRDSTSCCPLSTPISSDGGSSRGSPGKRSFSFLRDWEDKEKKLPLYFQKNVLKQLLLFLTERPEEDELFELDSDSGSGKNSKRPRTILTSSQRRRFKSVFEMNPKPARKIREALAQETGLNIRVVQVWFQNQRAKVRSA</sequence>
<keyword evidence="4" id="KW-0862">Zinc</keyword>
<dbReference type="PROSITE" id="PS50071">
    <property type="entry name" value="HOMEOBOX_2"/>
    <property type="match status" value="1"/>
</dbReference>
<dbReference type="FunFam" id="1.10.10.60:FF:000448">
    <property type="entry name" value="LIM/homeobox protein Lhx4"/>
    <property type="match status" value="1"/>
</dbReference>
<keyword evidence="13" id="KW-1185">Reference proteome</keyword>